<dbReference type="Pfam" id="PF03837">
    <property type="entry name" value="RecT"/>
    <property type="match status" value="1"/>
</dbReference>
<keyword evidence="1" id="KW-0614">Plasmid</keyword>
<geneLocation type="plasmid" evidence="1">
    <name>pPm60</name>
</geneLocation>
<dbReference type="EMBL" id="MG516911">
    <property type="protein sequence ID" value="AVE26197.1"/>
    <property type="molecule type" value="Genomic_DNA"/>
</dbReference>
<reference evidence="1" key="1">
    <citation type="journal article" date="2018" name="Antimicrob. Agents Chemother.">
        <title>Characterization of the complete nucleotide sequences of IMP-4-encoding plasmids, belonging to diverse Inc families, recovered from Enterobacteriaceae of wildlife origin.</title>
        <authorList>
            <person name="Dolejska M."/>
            <person name="Papagiannitsis C.C."/>
            <person name="Pratova H."/>
            <person name="Medvecky M."/>
            <person name="Davidova Gerzova L."/>
            <person name="Valcek A."/>
        </authorList>
    </citation>
    <scope>NUCLEOTIDE SEQUENCE</scope>
    <source>
        <plasmid evidence="1">pPm60</plasmid>
    </source>
</reference>
<evidence type="ECO:0000313" key="1">
    <source>
        <dbReference type="EMBL" id="AVE26197.1"/>
    </source>
</evidence>
<accession>A0A2L1KUF6</accession>
<organism evidence="1">
    <name type="scientific">Proteus mirabilis</name>
    <dbReference type="NCBI Taxonomy" id="584"/>
    <lineage>
        <taxon>Bacteria</taxon>
        <taxon>Pseudomonadati</taxon>
        <taxon>Pseudomonadota</taxon>
        <taxon>Gammaproteobacteria</taxon>
        <taxon>Enterobacterales</taxon>
        <taxon>Morganellaceae</taxon>
        <taxon>Proteus</taxon>
    </lineage>
</organism>
<dbReference type="GO" id="GO:0003677">
    <property type="term" value="F:DNA binding"/>
    <property type="evidence" value="ECO:0007669"/>
    <property type="project" value="InterPro"/>
</dbReference>
<dbReference type="RefSeq" id="WP_023159924.1">
    <property type="nucleotide sequence ID" value="NZ_AP026828.1"/>
</dbReference>
<dbReference type="GeneID" id="93396203"/>
<dbReference type="AlphaFoldDB" id="A0A2L1KUF6"/>
<name>A0A2L1KUF6_PROMI</name>
<proteinExistence type="predicted"/>
<dbReference type="GO" id="GO:0006259">
    <property type="term" value="P:DNA metabolic process"/>
    <property type="evidence" value="ECO:0007669"/>
    <property type="project" value="InterPro"/>
</dbReference>
<sequence length="429" mass="48484">MSSSNIVQGSKAVSNIIASLKPKFTENSLSETSYFNEAIFAKNQIDNNKKLMAIAINNPASFKTAFLQLATTSLTLDPAQKLAYLVPRDERVILDVSYLGLIKMAIEAQMCKNLIIDLVFEKDKFEFNGRRTPPTHHYDPFADVGNILIDQFDKGSIGERGNFRGVYVDYLLHDDTHLIYFITRRDIASARLKSASWLYSPDKSPWSLFTTQMIRKTAIKSCIHLLPNANQAIMRTIDYLNTDGGEGFTQNRPVSLETTTYEAVHAFTDQDSAVVTDSPKNVSEAIVVDVIRNGVKRRIDKLVERCSKTNAFESMLDEISNNFEFNPAEIEYAKEELIAERKNVFNKILTNAIQNNNFEDVDNFISTVSGSDQVAFIKTLEQVKSDLACCRQLFSDCKKQSDMTPLINKLSIIEFKPLSDYILLTIERN</sequence>
<dbReference type="InterPro" id="IPR018330">
    <property type="entry name" value="RecT_fam"/>
</dbReference>
<protein>
    <submittedName>
        <fullName evidence="1">Recombination RecT-like protein</fullName>
    </submittedName>
</protein>